<feature type="domain" description="Myb-like" evidence="3">
    <location>
        <begin position="228"/>
        <end position="283"/>
    </location>
</feature>
<dbReference type="PANTHER" id="PTHR46734">
    <property type="entry name" value="TELOMERIC REPEAT-BINDING FACTOR 1 TERF1"/>
    <property type="match status" value="1"/>
</dbReference>
<dbReference type="InterPro" id="IPR009057">
    <property type="entry name" value="Homeodomain-like_sf"/>
</dbReference>
<feature type="compositionally biased region" description="Low complexity" evidence="2">
    <location>
        <begin position="167"/>
        <end position="184"/>
    </location>
</feature>
<dbReference type="InterPro" id="IPR052450">
    <property type="entry name" value="TRBD-Containing_Protein"/>
</dbReference>
<dbReference type="PROSITE" id="PS50090">
    <property type="entry name" value="MYB_LIKE"/>
    <property type="match status" value="1"/>
</dbReference>
<feature type="region of interest" description="Disordered" evidence="2">
    <location>
        <begin position="443"/>
        <end position="471"/>
    </location>
</feature>
<dbReference type="Gene3D" id="1.10.246.220">
    <property type="match status" value="1"/>
</dbReference>
<feature type="domain" description="HTH myb-type" evidence="4">
    <location>
        <begin position="228"/>
        <end position="287"/>
    </location>
</feature>
<keyword evidence="6" id="KW-1185">Reference proteome</keyword>
<feature type="compositionally biased region" description="Polar residues" evidence="2">
    <location>
        <begin position="486"/>
        <end position="506"/>
    </location>
</feature>
<dbReference type="SMART" id="SM00717">
    <property type="entry name" value="SANT"/>
    <property type="match status" value="2"/>
</dbReference>
<keyword evidence="1" id="KW-0539">Nucleus</keyword>
<dbReference type="SUPFAM" id="SSF46689">
    <property type="entry name" value="Homeodomain-like"/>
    <property type="match status" value="2"/>
</dbReference>
<evidence type="ECO:0000313" key="6">
    <source>
        <dbReference type="Proteomes" id="UP000799423"/>
    </source>
</evidence>
<dbReference type="EMBL" id="MU006288">
    <property type="protein sequence ID" value="KAF2856539.1"/>
    <property type="molecule type" value="Genomic_DNA"/>
</dbReference>
<reference evidence="5" key="1">
    <citation type="submission" date="2020-01" db="EMBL/GenBank/DDBJ databases">
        <authorList>
            <consortium name="DOE Joint Genome Institute"/>
            <person name="Haridas S."/>
            <person name="Albert R."/>
            <person name="Binder M."/>
            <person name="Bloem J."/>
            <person name="Labutti K."/>
            <person name="Salamov A."/>
            <person name="Andreopoulos B."/>
            <person name="Baker S.E."/>
            <person name="Barry K."/>
            <person name="Bills G."/>
            <person name="Bluhm B.H."/>
            <person name="Cannon C."/>
            <person name="Castanera R."/>
            <person name="Culley D.E."/>
            <person name="Daum C."/>
            <person name="Ezra D."/>
            <person name="Gonzalez J.B."/>
            <person name="Henrissat B."/>
            <person name="Kuo A."/>
            <person name="Liang C."/>
            <person name="Lipzen A."/>
            <person name="Lutzoni F."/>
            <person name="Magnuson J."/>
            <person name="Mondo S."/>
            <person name="Nolan M."/>
            <person name="Ohm R."/>
            <person name="Pangilinan J."/>
            <person name="Park H.-J."/>
            <person name="Ramirez L."/>
            <person name="Alfaro M."/>
            <person name="Sun H."/>
            <person name="Tritt A."/>
            <person name="Yoshinaga Y."/>
            <person name="Zwiers L.-H."/>
            <person name="Turgeon B.G."/>
            <person name="Goodwin S.B."/>
            <person name="Spatafora J.W."/>
            <person name="Crous P.W."/>
            <person name="Grigoriev I.V."/>
        </authorList>
    </citation>
    <scope>NUCLEOTIDE SEQUENCE</scope>
    <source>
        <strain evidence="5">IPT5</strain>
    </source>
</reference>
<feature type="region of interest" description="Disordered" evidence="2">
    <location>
        <begin position="1"/>
        <end position="33"/>
    </location>
</feature>
<dbReference type="Proteomes" id="UP000799423">
    <property type="component" value="Unassembled WGS sequence"/>
</dbReference>
<dbReference type="OrthoDB" id="608866at2759"/>
<dbReference type="CDD" id="cd11660">
    <property type="entry name" value="SANT_TRF"/>
    <property type="match status" value="1"/>
</dbReference>
<organism evidence="5 6">
    <name type="scientific">Plenodomus tracheiphilus IPT5</name>
    <dbReference type="NCBI Taxonomy" id="1408161"/>
    <lineage>
        <taxon>Eukaryota</taxon>
        <taxon>Fungi</taxon>
        <taxon>Dikarya</taxon>
        <taxon>Ascomycota</taxon>
        <taxon>Pezizomycotina</taxon>
        <taxon>Dothideomycetes</taxon>
        <taxon>Pleosporomycetidae</taxon>
        <taxon>Pleosporales</taxon>
        <taxon>Pleosporineae</taxon>
        <taxon>Leptosphaeriaceae</taxon>
        <taxon>Plenodomus</taxon>
    </lineage>
</organism>
<feature type="compositionally biased region" description="Polar residues" evidence="2">
    <location>
        <begin position="450"/>
        <end position="471"/>
    </location>
</feature>
<protein>
    <recommendedName>
        <fullName evidence="7">Myb-like domain-containing protein</fullName>
    </recommendedName>
</protein>
<evidence type="ECO:0000259" key="3">
    <source>
        <dbReference type="PROSITE" id="PS50090"/>
    </source>
</evidence>
<name>A0A6A7BPT8_9PLEO</name>
<evidence type="ECO:0000313" key="5">
    <source>
        <dbReference type="EMBL" id="KAF2856539.1"/>
    </source>
</evidence>
<evidence type="ECO:0008006" key="7">
    <source>
        <dbReference type="Google" id="ProtNLM"/>
    </source>
</evidence>
<evidence type="ECO:0000259" key="4">
    <source>
        <dbReference type="PROSITE" id="PS51294"/>
    </source>
</evidence>
<gene>
    <name evidence="5" type="ORF">T440DRAFT_1826</name>
</gene>
<feature type="region of interest" description="Disordered" evidence="2">
    <location>
        <begin position="86"/>
        <end position="236"/>
    </location>
</feature>
<proteinExistence type="predicted"/>
<feature type="region of interest" description="Disordered" evidence="2">
    <location>
        <begin position="485"/>
        <end position="506"/>
    </location>
</feature>
<accession>A0A6A7BPT8</accession>
<dbReference type="AlphaFoldDB" id="A0A6A7BPT8"/>
<dbReference type="PANTHER" id="PTHR46734:SF1">
    <property type="entry name" value="TELOMERIC REPEAT-BINDING FACTOR 1"/>
    <property type="match status" value="1"/>
</dbReference>
<evidence type="ECO:0000256" key="2">
    <source>
        <dbReference type="SAM" id="MobiDB-lite"/>
    </source>
</evidence>
<feature type="region of interest" description="Disordered" evidence="2">
    <location>
        <begin position="287"/>
        <end position="346"/>
    </location>
</feature>
<dbReference type="PROSITE" id="PS51294">
    <property type="entry name" value="HTH_MYB"/>
    <property type="match status" value="1"/>
</dbReference>
<evidence type="ECO:0000256" key="1">
    <source>
        <dbReference type="ARBA" id="ARBA00023242"/>
    </source>
</evidence>
<feature type="compositionally biased region" description="Polar residues" evidence="2">
    <location>
        <begin position="192"/>
        <end position="219"/>
    </location>
</feature>
<dbReference type="Gene3D" id="1.10.10.60">
    <property type="entry name" value="Homeodomain-like"/>
    <property type="match status" value="1"/>
</dbReference>
<sequence>MTIGNDIPSSDQSKDHNHEYSSVQRTGPETGAPIAKVLNTDAPIPYLPQQSSVAHSFSATPFSGRLIDLLLDTPESPTVREKIDYLPGELRPSESNHSVIQLPKLPQLAAKKTQRPRIPPLLQGLHQPPPLPPSDRLFPPITSDKNAFNNSSRERGSFDSRSRPNLSPVKSSNSSSASTVISNTFRGREENNLQQSQVASKNFESSETDGSYDTTSSKSKVQDDVPIKPGRRRRRWSEQETKDLLVGVSRYGIGSWKKILQSSDFNFHGRTAVDLKDRFRVCYPNETSKTSKTKAKKSVSEAQSELSPKAVHQPPDNGTHSHQSPSGDAPSPSEPEPVKKRKVSEPITVASKMAEVGISGPFVKRPRRPQCKFSAQDDVNLLKGFEKYGSVWRAIRNDADLGFQFRRPTDLRDRFRIKYPEKFAKSGHKVKAKHDKLVVERQVADKEQEQQAPLQKTPKSTPPQTAKRNSWFTSDAERLARPNESIPDTTFLSPTNPTSRSNDTTPYTFNPFPTMFDDYGSLEHDEFSNSPIILNRDILQWADANHTSTYNHISTHGISDTATKSNSSLDGNHFNTWAGIQGQSTDVSMTAYPLSTSRPSLPSDLHGHGRSTSGNLMSAVYNNTTMNSSSLTTGTMSAMTKNNMLNAPNLPTIVFPYVPAASARNTLHNLPTPADLLSGVEDDG</sequence>
<feature type="compositionally biased region" description="Basic and acidic residues" evidence="2">
    <location>
        <begin position="152"/>
        <end position="162"/>
    </location>
</feature>
<feature type="compositionally biased region" description="Polar residues" evidence="2">
    <location>
        <begin position="316"/>
        <end position="326"/>
    </location>
</feature>
<dbReference type="InterPro" id="IPR017930">
    <property type="entry name" value="Myb_dom"/>
</dbReference>
<dbReference type="Pfam" id="PF00249">
    <property type="entry name" value="Myb_DNA-binding"/>
    <property type="match status" value="1"/>
</dbReference>
<dbReference type="InterPro" id="IPR001005">
    <property type="entry name" value="SANT/Myb"/>
</dbReference>